<dbReference type="GO" id="GO:0006310">
    <property type="term" value="P:DNA recombination"/>
    <property type="evidence" value="ECO:0007669"/>
    <property type="project" value="UniProtKB-KW"/>
</dbReference>
<dbReference type="PANTHER" id="PTHR30349">
    <property type="entry name" value="PHAGE INTEGRASE-RELATED"/>
    <property type="match status" value="1"/>
</dbReference>
<dbReference type="GO" id="GO:0003677">
    <property type="term" value="F:DNA binding"/>
    <property type="evidence" value="ECO:0007669"/>
    <property type="project" value="UniProtKB-UniRule"/>
</dbReference>
<dbReference type="PROSITE" id="PS51900">
    <property type="entry name" value="CB"/>
    <property type="match status" value="1"/>
</dbReference>
<gene>
    <name evidence="7" type="ORF">DU484_18125</name>
</gene>
<protein>
    <submittedName>
        <fullName evidence="7">Site-specific integrase</fullName>
    </submittedName>
</protein>
<dbReference type="GeneID" id="37288937"/>
<dbReference type="SUPFAM" id="SSF56349">
    <property type="entry name" value="DNA breaking-rejoining enzymes"/>
    <property type="match status" value="1"/>
</dbReference>
<evidence type="ECO:0000256" key="4">
    <source>
        <dbReference type="PROSITE-ProRule" id="PRU01248"/>
    </source>
</evidence>
<dbReference type="Gene3D" id="1.10.443.10">
    <property type="entry name" value="Intergrase catalytic core"/>
    <property type="match status" value="1"/>
</dbReference>
<evidence type="ECO:0000259" key="5">
    <source>
        <dbReference type="PROSITE" id="PS51898"/>
    </source>
</evidence>
<evidence type="ECO:0000259" key="6">
    <source>
        <dbReference type="PROSITE" id="PS51900"/>
    </source>
</evidence>
<dbReference type="InterPro" id="IPR011010">
    <property type="entry name" value="DNA_brk_join_enz"/>
</dbReference>
<dbReference type="Pfam" id="PF00589">
    <property type="entry name" value="Phage_integrase"/>
    <property type="match status" value="1"/>
</dbReference>
<organism evidence="7 8">
    <name type="scientific">Haloplanus rubicundus</name>
    <dbReference type="NCBI Taxonomy" id="1547898"/>
    <lineage>
        <taxon>Archaea</taxon>
        <taxon>Methanobacteriati</taxon>
        <taxon>Methanobacteriota</taxon>
        <taxon>Stenosarchaea group</taxon>
        <taxon>Halobacteria</taxon>
        <taxon>Halobacteriales</taxon>
        <taxon>Haloferacaceae</taxon>
        <taxon>Haloplanus</taxon>
    </lineage>
</organism>
<keyword evidence="2 4" id="KW-0238">DNA-binding</keyword>
<dbReference type="InterPro" id="IPR044068">
    <property type="entry name" value="CB"/>
</dbReference>
<dbReference type="InterPro" id="IPR002104">
    <property type="entry name" value="Integrase_catalytic"/>
</dbReference>
<dbReference type="InterPro" id="IPR013762">
    <property type="entry name" value="Integrase-like_cat_sf"/>
</dbReference>
<proteinExistence type="predicted"/>
<evidence type="ECO:0000313" key="8">
    <source>
        <dbReference type="Proteomes" id="UP000252985"/>
    </source>
</evidence>
<dbReference type="GO" id="GO:0015074">
    <property type="term" value="P:DNA integration"/>
    <property type="evidence" value="ECO:0007669"/>
    <property type="project" value="UniProtKB-KW"/>
</dbReference>
<keyword evidence="1" id="KW-0229">DNA integration</keyword>
<reference evidence="7 8" key="1">
    <citation type="submission" date="2018-07" db="EMBL/GenBank/DDBJ databases">
        <title>Genome sequences of Haloplanus sp. CBA1112.</title>
        <authorList>
            <person name="Kim Y.B."/>
            <person name="Roh S.W."/>
        </authorList>
    </citation>
    <scope>NUCLEOTIDE SEQUENCE [LARGE SCALE GENOMIC DNA]</scope>
    <source>
        <strain evidence="7 8">CBA1112</strain>
    </source>
</reference>
<feature type="domain" description="Core-binding (CB)" evidence="6">
    <location>
        <begin position="8"/>
        <end position="91"/>
    </location>
</feature>
<dbReference type="InterPro" id="IPR010998">
    <property type="entry name" value="Integrase_recombinase_N"/>
</dbReference>
<dbReference type="Proteomes" id="UP000252985">
    <property type="component" value="Chromosome"/>
</dbReference>
<evidence type="ECO:0000256" key="3">
    <source>
        <dbReference type="ARBA" id="ARBA00023172"/>
    </source>
</evidence>
<dbReference type="CDD" id="cd00397">
    <property type="entry name" value="DNA_BRE_C"/>
    <property type="match status" value="1"/>
</dbReference>
<dbReference type="InterPro" id="IPR050090">
    <property type="entry name" value="Tyrosine_recombinase_XerCD"/>
</dbReference>
<keyword evidence="3" id="KW-0233">DNA recombination</keyword>
<name>A0A345EHE5_9EURY</name>
<dbReference type="EMBL" id="CP031148">
    <property type="protein sequence ID" value="AXG11617.1"/>
    <property type="molecule type" value="Genomic_DNA"/>
</dbReference>
<evidence type="ECO:0000256" key="2">
    <source>
        <dbReference type="ARBA" id="ARBA00023125"/>
    </source>
</evidence>
<dbReference type="PROSITE" id="PS51898">
    <property type="entry name" value="TYR_RECOMBINASE"/>
    <property type="match status" value="1"/>
</dbReference>
<dbReference type="Gene3D" id="1.10.150.130">
    <property type="match status" value="1"/>
</dbReference>
<feature type="domain" description="Tyr recombinase" evidence="5">
    <location>
        <begin position="115"/>
        <end position="329"/>
    </location>
</feature>
<sequence length="338" mass="38942">MSDDLEPLSPEEGVEWYLESRVGEDAEHTVENKKYRLAPFVEFCEDRGIDNLNDLGGREIFRFYKRRKGTVKDVTLKNHLATLRVALDFWAGIDAVEEGLREDVPMPDLSDDDETNETVLRGERGAKVLNRLDTFRYASRDHVVFLLLWETGCRMGALYGLDVEDFDADEPCVKFRHRPESGTPLKNEERGERDVWLGTPVAAVVEDYVAHTRELTDGDRDPLVTSKKGNRLSKTSIRETVYRVTRPCVWNGCPHDRDPAECDAARYQKKASQCPSSVSSHPLRKGAISRDLNEGVPREVVSERMDVTEKILEKHYDKRTEREKMEVRRRLMREVSDR</sequence>
<evidence type="ECO:0000256" key="1">
    <source>
        <dbReference type="ARBA" id="ARBA00022908"/>
    </source>
</evidence>
<dbReference type="RefSeq" id="WP_114606624.1">
    <property type="nucleotide sequence ID" value="NZ_CP031148.1"/>
</dbReference>
<dbReference type="KEGG" id="haq:DU484_18125"/>
<dbReference type="PANTHER" id="PTHR30349:SF41">
    <property type="entry name" value="INTEGRASE_RECOMBINASE PROTEIN MJ0367-RELATED"/>
    <property type="match status" value="1"/>
</dbReference>
<dbReference type="AlphaFoldDB" id="A0A345EHE5"/>
<evidence type="ECO:0000313" key="7">
    <source>
        <dbReference type="EMBL" id="AXG11617.1"/>
    </source>
</evidence>
<accession>A0A345EHE5</accession>